<dbReference type="Proteomes" id="UP001153076">
    <property type="component" value="Unassembled WGS sequence"/>
</dbReference>
<dbReference type="AlphaFoldDB" id="A0A9Q1K7U3"/>
<accession>A0A9Q1K7U3</accession>
<keyword evidence="3" id="KW-1185">Reference proteome</keyword>
<dbReference type="EMBL" id="JAKOGI010000254">
    <property type="protein sequence ID" value="KAJ8438398.1"/>
    <property type="molecule type" value="Genomic_DNA"/>
</dbReference>
<reference evidence="2" key="1">
    <citation type="submission" date="2022-04" db="EMBL/GenBank/DDBJ databases">
        <title>Carnegiea gigantea Genome sequencing and assembly v2.</title>
        <authorList>
            <person name="Copetti D."/>
            <person name="Sanderson M.J."/>
            <person name="Burquez A."/>
            <person name="Wojciechowski M.F."/>
        </authorList>
    </citation>
    <scope>NUCLEOTIDE SEQUENCE</scope>
    <source>
        <strain evidence="2">SGP5-SGP5p</strain>
        <tissue evidence="2">Aerial part</tissue>
    </source>
</reference>
<evidence type="ECO:0000256" key="1">
    <source>
        <dbReference type="SAM" id="MobiDB-lite"/>
    </source>
</evidence>
<gene>
    <name evidence="2" type="ORF">Cgig2_004508</name>
</gene>
<protein>
    <submittedName>
        <fullName evidence="2">Uncharacterized protein</fullName>
    </submittedName>
</protein>
<feature type="region of interest" description="Disordered" evidence="1">
    <location>
        <begin position="125"/>
        <end position="162"/>
    </location>
</feature>
<proteinExistence type="predicted"/>
<comment type="caution">
    <text evidence="2">The sequence shown here is derived from an EMBL/GenBank/DDBJ whole genome shotgun (WGS) entry which is preliminary data.</text>
</comment>
<evidence type="ECO:0000313" key="3">
    <source>
        <dbReference type="Proteomes" id="UP001153076"/>
    </source>
</evidence>
<evidence type="ECO:0000313" key="2">
    <source>
        <dbReference type="EMBL" id="KAJ8438398.1"/>
    </source>
</evidence>
<name>A0A9Q1K7U3_9CARY</name>
<organism evidence="2 3">
    <name type="scientific">Carnegiea gigantea</name>
    <dbReference type="NCBI Taxonomy" id="171969"/>
    <lineage>
        <taxon>Eukaryota</taxon>
        <taxon>Viridiplantae</taxon>
        <taxon>Streptophyta</taxon>
        <taxon>Embryophyta</taxon>
        <taxon>Tracheophyta</taxon>
        <taxon>Spermatophyta</taxon>
        <taxon>Magnoliopsida</taxon>
        <taxon>eudicotyledons</taxon>
        <taxon>Gunneridae</taxon>
        <taxon>Pentapetalae</taxon>
        <taxon>Caryophyllales</taxon>
        <taxon>Cactineae</taxon>
        <taxon>Cactaceae</taxon>
        <taxon>Cactoideae</taxon>
        <taxon>Echinocereeae</taxon>
        <taxon>Carnegiea</taxon>
    </lineage>
</organism>
<sequence length="162" mass="18207">MWNLPMVYVYRWGLGNCASVVDGLVATDHRASQASVMEQVSSTGEMTEYVAYHFQWDRRGVAFPRLPLSNDFQALCPSDELTMAEEAARRFELPEPPQVILYAMLLNEAERDQIFEAQFRDRAECEEESSDVERAASSSDGDEQGEAGQEVAATLSDDDKQE</sequence>